<keyword evidence="3" id="KW-1185">Reference proteome</keyword>
<name>A0ABN6VWK9_9BACT</name>
<protein>
    <submittedName>
        <fullName evidence="2">RNA polymerase sigma factor</fullName>
    </submittedName>
</protein>
<feature type="region of interest" description="Disordered" evidence="1">
    <location>
        <begin position="181"/>
        <end position="218"/>
    </location>
</feature>
<evidence type="ECO:0000256" key="1">
    <source>
        <dbReference type="SAM" id="MobiDB-lite"/>
    </source>
</evidence>
<dbReference type="EMBL" id="AP027151">
    <property type="protein sequence ID" value="BDV42645.1"/>
    <property type="molecule type" value="Genomic_DNA"/>
</dbReference>
<organism evidence="2 3">
    <name type="scientific">Geotalea uraniireducens</name>
    <dbReference type="NCBI Taxonomy" id="351604"/>
    <lineage>
        <taxon>Bacteria</taxon>
        <taxon>Pseudomonadati</taxon>
        <taxon>Thermodesulfobacteriota</taxon>
        <taxon>Desulfuromonadia</taxon>
        <taxon>Geobacterales</taxon>
        <taxon>Geobacteraceae</taxon>
        <taxon>Geotalea</taxon>
    </lineage>
</organism>
<feature type="compositionally biased region" description="Basic and acidic residues" evidence="1">
    <location>
        <begin position="181"/>
        <end position="194"/>
    </location>
</feature>
<dbReference type="RefSeq" id="WP_282003234.1">
    <property type="nucleotide sequence ID" value="NZ_AP027151.1"/>
</dbReference>
<proteinExistence type="predicted"/>
<dbReference type="SUPFAM" id="SSF88659">
    <property type="entry name" value="Sigma3 and sigma4 domains of RNA polymerase sigma factors"/>
    <property type="match status" value="1"/>
</dbReference>
<dbReference type="Proteomes" id="UP001317705">
    <property type="component" value="Chromosome"/>
</dbReference>
<accession>A0ABN6VWK9</accession>
<reference evidence="2 3" key="1">
    <citation type="submission" date="2022-12" db="EMBL/GenBank/DDBJ databases">
        <title>Polyphasic characterization of Geotalea uranireducens NIT-SL11 newly isolated from a complex of sewage sludge and microbially reduced graphene oxide.</title>
        <authorList>
            <person name="Xie L."/>
            <person name="Yoshida N."/>
            <person name="Meng L."/>
        </authorList>
    </citation>
    <scope>NUCLEOTIDE SEQUENCE [LARGE SCALE GENOMIC DNA]</scope>
    <source>
        <strain evidence="2 3">NIT-SL11</strain>
    </source>
</reference>
<gene>
    <name evidence="2" type="ORF">GURASL_15680</name>
</gene>
<evidence type="ECO:0000313" key="3">
    <source>
        <dbReference type="Proteomes" id="UP001317705"/>
    </source>
</evidence>
<dbReference type="InterPro" id="IPR036388">
    <property type="entry name" value="WH-like_DNA-bd_sf"/>
</dbReference>
<sequence length="218" mass="24627">MDFQQAMSWVKENEAIIKGYIAKYRNFSPYEECDYMQEAYESALVAASRYSEKKIKFEAAFWKIFRNQISVITPAPDILTHGSNSIPSHVCCDDLDTVAETRAIESQKEHDIEMIFQSVSHHLTDKEQQALYWALGIGMEGKLSNYEIAERLGCVVSNVRETLIRALDRINSLVERGSIDPKRLFDTKTPSTKEENDEPGAGRTAVSTSTTESSEKNG</sequence>
<dbReference type="Gene3D" id="1.10.10.10">
    <property type="entry name" value="Winged helix-like DNA-binding domain superfamily/Winged helix DNA-binding domain"/>
    <property type="match status" value="1"/>
</dbReference>
<dbReference type="InterPro" id="IPR013324">
    <property type="entry name" value="RNA_pol_sigma_r3/r4-like"/>
</dbReference>
<evidence type="ECO:0000313" key="2">
    <source>
        <dbReference type="EMBL" id="BDV42645.1"/>
    </source>
</evidence>